<comment type="caution">
    <text evidence="4">The sequence shown here is derived from an EMBL/GenBank/DDBJ whole genome shotgun (WGS) entry which is preliminary data.</text>
</comment>
<dbReference type="EMBL" id="PEDP01002372">
    <property type="protein sequence ID" value="POS82702.1"/>
    <property type="molecule type" value="Genomic_DNA"/>
</dbReference>
<name>A0A2S4PKZ2_9PEZI</name>
<dbReference type="Proteomes" id="UP000237438">
    <property type="component" value="Unassembled WGS sequence"/>
</dbReference>
<feature type="coiled-coil region" evidence="1">
    <location>
        <begin position="141"/>
        <end position="180"/>
    </location>
</feature>
<evidence type="ECO:0000256" key="2">
    <source>
        <dbReference type="SAM" id="MobiDB-lite"/>
    </source>
</evidence>
<evidence type="ECO:0000313" key="4">
    <source>
        <dbReference type="EMBL" id="POS82702.1"/>
    </source>
</evidence>
<dbReference type="Pfam" id="PF26434">
    <property type="entry name" value="YAG7_C"/>
    <property type="match status" value="1"/>
</dbReference>
<protein>
    <recommendedName>
        <fullName evidence="3">YAG7-like dimerisation domain-containing protein</fullName>
    </recommendedName>
</protein>
<feature type="compositionally biased region" description="Basic and acidic residues" evidence="2">
    <location>
        <begin position="415"/>
        <end position="432"/>
    </location>
</feature>
<reference evidence="4 5" key="1">
    <citation type="submission" date="2017-10" db="EMBL/GenBank/DDBJ databases">
        <title>Development of genomic resources for the powdery mildew, Erysiphe pulchra.</title>
        <authorList>
            <person name="Wadl P.A."/>
            <person name="Mack B.M."/>
            <person name="Moore G."/>
            <person name="Beltz S.B."/>
        </authorList>
    </citation>
    <scope>NUCLEOTIDE SEQUENCE [LARGE SCALE GENOMIC DNA]</scope>
    <source>
        <strain evidence="4">Cflorida</strain>
    </source>
</reference>
<evidence type="ECO:0000256" key="1">
    <source>
        <dbReference type="SAM" id="Coils"/>
    </source>
</evidence>
<gene>
    <name evidence="4" type="ORF">EPUL_004408</name>
</gene>
<feature type="compositionally biased region" description="Polar residues" evidence="2">
    <location>
        <begin position="372"/>
        <end position="393"/>
    </location>
</feature>
<dbReference type="AlphaFoldDB" id="A0A2S4PKZ2"/>
<evidence type="ECO:0000259" key="3">
    <source>
        <dbReference type="Pfam" id="PF26434"/>
    </source>
</evidence>
<dbReference type="InterPro" id="IPR058602">
    <property type="entry name" value="YAG7_dimerisation_dom"/>
</dbReference>
<keyword evidence="1" id="KW-0175">Coiled coil</keyword>
<dbReference type="OrthoDB" id="5399559at2759"/>
<feature type="compositionally biased region" description="Polar residues" evidence="2">
    <location>
        <begin position="29"/>
        <end position="53"/>
    </location>
</feature>
<evidence type="ECO:0000313" key="5">
    <source>
        <dbReference type="Proteomes" id="UP000237438"/>
    </source>
</evidence>
<feature type="region of interest" description="Disordered" evidence="2">
    <location>
        <begin position="1"/>
        <end position="63"/>
    </location>
</feature>
<proteinExistence type="predicted"/>
<feature type="domain" description="YAG7-like dimerisation" evidence="3">
    <location>
        <begin position="180"/>
        <end position="262"/>
    </location>
</feature>
<keyword evidence="5" id="KW-1185">Reference proteome</keyword>
<dbReference type="STRING" id="225359.A0A2S4PKZ2"/>
<feature type="region of interest" description="Disordered" evidence="2">
    <location>
        <begin position="368"/>
        <end position="449"/>
    </location>
</feature>
<sequence length="449" mass="49070">MAISETINRPAKSDSSSKPAKKKKASKSLATENSPPVLTSPENSQPNGISHSINGDGPHDNPYIRELQKSIRNVNKKITNASKVDNIIAENPDKTLDELVAARKINADQKAQVLKKPALQASLVQLEEQIVQYIKLDAEIKIKYQNEKEAFEKNLKENAKKELEESIASVKAEAQENARKNLEESLLLLSQFLKLAAIRRAEEEAAELEESKALEGLLAQVYSGDASAVAAMFNLINGSEKTLKSVNGEDLNVTYATLKVASMTQIPYIEDEDQVCEGEPVAEEEKVDQSEENAGFIEVNTANDPPIENSQSESFQTQGTLQNLDGSNVGVNTLAGSNWDASNELTQSQEWVEVPHNIIKETDLNPNFADSGHSQSWADDQPVVSQETSSVAKNTGGDGFQEIQRNRGGRGHRGGRYDGHRGRGHYRGEGNRGRGRGGGGNRASRRLDD</sequence>
<accession>A0A2S4PKZ2</accession>
<organism evidence="4 5">
    <name type="scientific">Erysiphe pulchra</name>
    <dbReference type="NCBI Taxonomy" id="225359"/>
    <lineage>
        <taxon>Eukaryota</taxon>
        <taxon>Fungi</taxon>
        <taxon>Dikarya</taxon>
        <taxon>Ascomycota</taxon>
        <taxon>Pezizomycotina</taxon>
        <taxon>Leotiomycetes</taxon>
        <taxon>Erysiphales</taxon>
        <taxon>Erysiphaceae</taxon>
        <taxon>Erysiphe</taxon>
    </lineage>
</organism>